<keyword evidence="2" id="KW-0067">ATP-binding</keyword>
<dbReference type="InterPro" id="IPR011009">
    <property type="entry name" value="Kinase-like_dom_sf"/>
</dbReference>
<dbReference type="InterPro" id="IPR000719">
    <property type="entry name" value="Prot_kinase_dom"/>
</dbReference>
<dbReference type="PANTHER" id="PTHR24346:SF77">
    <property type="entry name" value="SERINE THREONINE PROTEIN KINASE"/>
    <property type="match status" value="1"/>
</dbReference>
<dbReference type="Proteomes" id="UP001054902">
    <property type="component" value="Unassembled WGS sequence"/>
</dbReference>
<accession>A0AAD3HDA8</accession>
<evidence type="ECO:0000313" key="5">
    <source>
        <dbReference type="Proteomes" id="UP001054902"/>
    </source>
</evidence>
<dbReference type="GO" id="GO:0035556">
    <property type="term" value="P:intracellular signal transduction"/>
    <property type="evidence" value="ECO:0007669"/>
    <property type="project" value="TreeGrafter"/>
</dbReference>
<dbReference type="GO" id="GO:0004674">
    <property type="term" value="F:protein serine/threonine kinase activity"/>
    <property type="evidence" value="ECO:0007669"/>
    <property type="project" value="TreeGrafter"/>
</dbReference>
<gene>
    <name evidence="4" type="ORF">CTEN210_15369</name>
</gene>
<keyword evidence="1" id="KW-0547">Nucleotide-binding</keyword>
<evidence type="ECO:0000313" key="4">
    <source>
        <dbReference type="EMBL" id="GFH58893.1"/>
    </source>
</evidence>
<sequence>MNSNEQDDKIPNILGVDHEREADNLGSLRNERLTQSLHLQKKGFNNTNNTSFSEEYDEYGEVVRVGDLHFTEKTLGSGSYAEVVLAKRIPNPDDSSYRRPSLPAHFRGSFAKNIQVYRSSTKGADVDDAQAFDSLYTKSTNNKDDYVAVKIYSKSILKRVRNFSRSKTKRRMTVHTALDDVEREIALMKQMRHPNLVSLLQVIDSVDSDALYVVLEFVPLGEIMTFDSERIRFFHRHRFSPGLTKERFFKEEHAALFFVDILHGLAYLHRNLICHRDLKPENILLSEKGIAKISDFGVSHFFEEERGRLRSDSDMSSFNQDNMSISTTEYSSAVSKQRKLTRFDTESALGMDNKSGSGILKQTEGTYPFYSPEMCDKNNTFSGYASDIWAAGICLYIFASGKLPFYADSPIELMSMISKGKVSTKGLGFSKQLKDLLSKVLNKDPTKRAGLGDCLKHDFLREARFERMNVLGEKIRRSSSRMLTVDVEDKRQAFSVAEVAKAASHNVSKRLHHAKEIVTRPKIAHKLSTLSSSSWIDTSEGAIGAESSNEKINNESISDRRNDLLSFSSQSSNRSRCIIM</sequence>
<evidence type="ECO:0000256" key="2">
    <source>
        <dbReference type="ARBA" id="ARBA00022840"/>
    </source>
</evidence>
<protein>
    <recommendedName>
        <fullName evidence="3">Protein kinase domain-containing protein</fullName>
    </recommendedName>
</protein>
<evidence type="ECO:0000259" key="3">
    <source>
        <dbReference type="PROSITE" id="PS50011"/>
    </source>
</evidence>
<dbReference type="GO" id="GO:0005524">
    <property type="term" value="F:ATP binding"/>
    <property type="evidence" value="ECO:0007669"/>
    <property type="project" value="UniProtKB-KW"/>
</dbReference>
<proteinExistence type="predicted"/>
<dbReference type="InterPro" id="IPR008271">
    <property type="entry name" value="Ser/Thr_kinase_AS"/>
</dbReference>
<dbReference type="PROSITE" id="PS50011">
    <property type="entry name" value="PROTEIN_KINASE_DOM"/>
    <property type="match status" value="1"/>
</dbReference>
<dbReference type="GO" id="GO:0005737">
    <property type="term" value="C:cytoplasm"/>
    <property type="evidence" value="ECO:0007669"/>
    <property type="project" value="TreeGrafter"/>
</dbReference>
<dbReference type="SUPFAM" id="SSF56112">
    <property type="entry name" value="Protein kinase-like (PK-like)"/>
    <property type="match status" value="1"/>
</dbReference>
<organism evidence="4 5">
    <name type="scientific">Chaetoceros tenuissimus</name>
    <dbReference type="NCBI Taxonomy" id="426638"/>
    <lineage>
        <taxon>Eukaryota</taxon>
        <taxon>Sar</taxon>
        <taxon>Stramenopiles</taxon>
        <taxon>Ochrophyta</taxon>
        <taxon>Bacillariophyta</taxon>
        <taxon>Coscinodiscophyceae</taxon>
        <taxon>Chaetocerotophycidae</taxon>
        <taxon>Chaetocerotales</taxon>
        <taxon>Chaetocerotaceae</taxon>
        <taxon>Chaetoceros</taxon>
    </lineage>
</organism>
<evidence type="ECO:0000256" key="1">
    <source>
        <dbReference type="ARBA" id="ARBA00022741"/>
    </source>
</evidence>
<keyword evidence="5" id="KW-1185">Reference proteome</keyword>
<dbReference type="PROSITE" id="PS00108">
    <property type="entry name" value="PROTEIN_KINASE_ST"/>
    <property type="match status" value="1"/>
</dbReference>
<dbReference type="Pfam" id="PF00069">
    <property type="entry name" value="Pkinase"/>
    <property type="match status" value="2"/>
</dbReference>
<name>A0AAD3HDA8_9STRA</name>
<dbReference type="PANTHER" id="PTHR24346">
    <property type="entry name" value="MAP/MICROTUBULE AFFINITY-REGULATING KINASE"/>
    <property type="match status" value="1"/>
</dbReference>
<feature type="domain" description="Protein kinase" evidence="3">
    <location>
        <begin position="69"/>
        <end position="460"/>
    </location>
</feature>
<dbReference type="CDD" id="cd14008">
    <property type="entry name" value="STKc_LKB1_CaMKK"/>
    <property type="match status" value="1"/>
</dbReference>
<reference evidence="4 5" key="1">
    <citation type="journal article" date="2021" name="Sci. Rep.">
        <title>The genome of the diatom Chaetoceros tenuissimus carries an ancient integrated fragment of an extant virus.</title>
        <authorList>
            <person name="Hongo Y."/>
            <person name="Kimura K."/>
            <person name="Takaki Y."/>
            <person name="Yoshida Y."/>
            <person name="Baba S."/>
            <person name="Kobayashi G."/>
            <person name="Nagasaki K."/>
            <person name="Hano T."/>
            <person name="Tomaru Y."/>
        </authorList>
    </citation>
    <scope>NUCLEOTIDE SEQUENCE [LARGE SCALE GENOMIC DNA]</scope>
    <source>
        <strain evidence="4 5">NIES-3715</strain>
    </source>
</reference>
<comment type="caution">
    <text evidence="4">The sequence shown here is derived from an EMBL/GenBank/DDBJ whole genome shotgun (WGS) entry which is preliminary data.</text>
</comment>
<dbReference type="SMART" id="SM00220">
    <property type="entry name" value="S_TKc"/>
    <property type="match status" value="1"/>
</dbReference>
<dbReference type="Gene3D" id="3.30.200.20">
    <property type="entry name" value="Phosphorylase Kinase, domain 1"/>
    <property type="match status" value="1"/>
</dbReference>
<dbReference type="Gene3D" id="1.10.510.10">
    <property type="entry name" value="Transferase(Phosphotransferase) domain 1"/>
    <property type="match status" value="1"/>
</dbReference>
<dbReference type="AlphaFoldDB" id="A0AAD3HDA8"/>
<dbReference type="EMBL" id="BLLK01000062">
    <property type="protein sequence ID" value="GFH58893.1"/>
    <property type="molecule type" value="Genomic_DNA"/>
</dbReference>